<evidence type="ECO:0000313" key="2">
    <source>
        <dbReference type="EMBL" id="EYF08035.1"/>
    </source>
</evidence>
<dbReference type="Gene3D" id="3.40.1580.10">
    <property type="entry name" value="SMI1/KNR4-like"/>
    <property type="match status" value="1"/>
</dbReference>
<name>A0A017TGX2_9BACT</name>
<comment type="caution">
    <text evidence="2">The sequence shown here is derived from an EMBL/GenBank/DDBJ whole genome shotgun (WGS) entry which is preliminary data.</text>
</comment>
<dbReference type="InterPro" id="IPR037883">
    <property type="entry name" value="Knr4/Smi1-like_sf"/>
</dbReference>
<evidence type="ECO:0000313" key="3">
    <source>
        <dbReference type="Proteomes" id="UP000019678"/>
    </source>
</evidence>
<dbReference type="InterPro" id="IPR051873">
    <property type="entry name" value="KNR4/SMI1_regulator"/>
</dbReference>
<dbReference type="SMART" id="SM00860">
    <property type="entry name" value="SMI1_KNR4"/>
    <property type="match status" value="1"/>
</dbReference>
<gene>
    <name evidence="2" type="ORF">CAP_7057</name>
</gene>
<dbReference type="InterPro" id="IPR018958">
    <property type="entry name" value="Knr4/Smi1-like_dom"/>
</dbReference>
<keyword evidence="3" id="KW-1185">Reference proteome</keyword>
<dbReference type="Proteomes" id="UP000019678">
    <property type="component" value="Unassembled WGS sequence"/>
</dbReference>
<evidence type="ECO:0000259" key="1">
    <source>
        <dbReference type="SMART" id="SM00860"/>
    </source>
</evidence>
<dbReference type="Pfam" id="PF09346">
    <property type="entry name" value="SMI1_KNR4"/>
    <property type="match status" value="1"/>
</dbReference>
<dbReference type="SUPFAM" id="SSF160631">
    <property type="entry name" value="SMI1/KNR4-like"/>
    <property type="match status" value="1"/>
</dbReference>
<proteinExistence type="predicted"/>
<dbReference type="eggNOG" id="COG4282">
    <property type="taxonomic scope" value="Bacteria"/>
</dbReference>
<dbReference type="PANTHER" id="PTHR47432">
    <property type="entry name" value="CELL WALL ASSEMBLY REGULATOR SMI1"/>
    <property type="match status" value="1"/>
</dbReference>
<accession>A0A017TGX2</accession>
<dbReference type="OrthoDB" id="8410839at2"/>
<dbReference type="PANTHER" id="PTHR47432:SF1">
    <property type="entry name" value="CELL WALL ASSEMBLY REGULATOR SMI1"/>
    <property type="match status" value="1"/>
</dbReference>
<dbReference type="AlphaFoldDB" id="A0A017TGX2"/>
<feature type="domain" description="Knr4/Smi1-like" evidence="1">
    <location>
        <begin position="45"/>
        <end position="181"/>
    </location>
</feature>
<reference evidence="2 3" key="1">
    <citation type="submission" date="2013-05" db="EMBL/GenBank/DDBJ databases">
        <title>Genome assembly of Chondromyces apiculatus DSM 436.</title>
        <authorList>
            <person name="Sharma G."/>
            <person name="Khatri I."/>
            <person name="Kaur C."/>
            <person name="Mayilraj S."/>
            <person name="Subramanian S."/>
        </authorList>
    </citation>
    <scope>NUCLEOTIDE SEQUENCE [LARGE SCALE GENOMIC DNA]</scope>
    <source>
        <strain evidence="2 3">DSM 436</strain>
    </source>
</reference>
<protein>
    <submittedName>
        <fullName evidence="2">MoeA domain protein, domain I and II</fullName>
    </submittedName>
</protein>
<organism evidence="2 3">
    <name type="scientific">Chondromyces apiculatus DSM 436</name>
    <dbReference type="NCBI Taxonomy" id="1192034"/>
    <lineage>
        <taxon>Bacteria</taxon>
        <taxon>Pseudomonadati</taxon>
        <taxon>Myxococcota</taxon>
        <taxon>Polyangia</taxon>
        <taxon>Polyangiales</taxon>
        <taxon>Polyangiaceae</taxon>
        <taxon>Chondromyces</taxon>
    </lineage>
</organism>
<sequence length="316" mass="33920">MREGGAMGAVKDGSTGGEAIEATWARIERWLGQRAPEVLASLLPGVGEEGLGRIEREIGASLPEDLRASLKRHAGSTRALSGEWELHPPAMILGTWTMMRGFAEDGVFPHGELTPGSVVGPLVPTWWTRGWIPVAGNGAGDHLCVDLSPAEGGTRGQVLRYLHDHEHREVIATGFGAWLGALANGLEQGTIVAIEDPQGHLEGLYPPERLENLREEGVDTEGWAIRPRQEEEVAPAVSAVDEEGARLIDLLLQKELLVLAEPADREALAAGLGKLLARRGSAEKKAAAVCAWMEKQAGIEEIFVTDEELAALLDAW</sequence>
<dbReference type="EMBL" id="ASRX01000006">
    <property type="protein sequence ID" value="EYF08035.1"/>
    <property type="molecule type" value="Genomic_DNA"/>
</dbReference>
<dbReference type="STRING" id="1192034.CAP_7057"/>